<feature type="compositionally biased region" description="Pro residues" evidence="2">
    <location>
        <begin position="1708"/>
        <end position="1723"/>
    </location>
</feature>
<feature type="region of interest" description="Disordered" evidence="2">
    <location>
        <begin position="3325"/>
        <end position="3437"/>
    </location>
</feature>
<feature type="compositionally biased region" description="Low complexity" evidence="2">
    <location>
        <begin position="726"/>
        <end position="735"/>
    </location>
</feature>
<evidence type="ECO:0000256" key="2">
    <source>
        <dbReference type="SAM" id="MobiDB-lite"/>
    </source>
</evidence>
<feature type="compositionally biased region" description="Low complexity" evidence="2">
    <location>
        <begin position="1478"/>
        <end position="1493"/>
    </location>
</feature>
<feature type="region of interest" description="Disordered" evidence="2">
    <location>
        <begin position="3626"/>
        <end position="3719"/>
    </location>
</feature>
<gene>
    <name evidence="3" type="ORF">I302_102889</name>
</gene>
<feature type="region of interest" description="Disordered" evidence="2">
    <location>
        <begin position="910"/>
        <end position="1184"/>
    </location>
</feature>
<feature type="region of interest" description="Disordered" evidence="2">
    <location>
        <begin position="2208"/>
        <end position="2257"/>
    </location>
</feature>
<reference evidence="3" key="2">
    <citation type="submission" date="2024-02" db="EMBL/GenBank/DDBJ databases">
        <title>Comparative genomics of Cryptococcus and Kwoniella reveals pathogenesis evolution and contrasting modes of karyotype evolution via chromosome fusion or intercentromeric recombination.</title>
        <authorList>
            <person name="Coelho M.A."/>
            <person name="David-Palma M."/>
            <person name="Shea T."/>
            <person name="Bowers K."/>
            <person name="McGinley-Smith S."/>
            <person name="Mohammad A.W."/>
            <person name="Gnirke A."/>
            <person name="Yurkov A.M."/>
            <person name="Nowrousian M."/>
            <person name="Sun S."/>
            <person name="Cuomo C.A."/>
            <person name="Heitman J."/>
        </authorList>
    </citation>
    <scope>NUCLEOTIDE SEQUENCE</scope>
    <source>
        <strain evidence="3">CBS 10118</strain>
    </source>
</reference>
<feature type="compositionally biased region" description="Basic and acidic residues" evidence="2">
    <location>
        <begin position="1364"/>
        <end position="1374"/>
    </location>
</feature>
<feature type="region of interest" description="Disordered" evidence="2">
    <location>
        <begin position="1548"/>
        <end position="1656"/>
    </location>
</feature>
<keyword evidence="4" id="KW-1185">Reference proteome</keyword>
<evidence type="ECO:0000313" key="3">
    <source>
        <dbReference type="EMBL" id="WVW80898.1"/>
    </source>
</evidence>
<feature type="region of interest" description="Disordered" evidence="2">
    <location>
        <begin position="199"/>
        <end position="559"/>
    </location>
</feature>
<feature type="region of interest" description="Disordered" evidence="2">
    <location>
        <begin position="2741"/>
        <end position="2776"/>
    </location>
</feature>
<feature type="compositionally biased region" description="Low complexity" evidence="2">
    <location>
        <begin position="98"/>
        <end position="122"/>
    </location>
</feature>
<evidence type="ECO:0000256" key="1">
    <source>
        <dbReference type="SAM" id="Coils"/>
    </source>
</evidence>
<feature type="compositionally biased region" description="Pro residues" evidence="2">
    <location>
        <begin position="2897"/>
        <end position="2912"/>
    </location>
</feature>
<dbReference type="EMBL" id="CP144541">
    <property type="protein sequence ID" value="WVW80898.1"/>
    <property type="molecule type" value="Genomic_DNA"/>
</dbReference>
<feature type="region of interest" description="Disordered" evidence="2">
    <location>
        <begin position="2392"/>
        <end position="2412"/>
    </location>
</feature>
<reference evidence="3" key="1">
    <citation type="submission" date="2013-07" db="EMBL/GenBank/DDBJ databases">
        <authorList>
            <consortium name="The Broad Institute Genome Sequencing Platform"/>
            <person name="Cuomo C."/>
            <person name="Litvintseva A."/>
            <person name="Chen Y."/>
            <person name="Heitman J."/>
            <person name="Sun S."/>
            <person name="Springer D."/>
            <person name="Dromer F."/>
            <person name="Young S.K."/>
            <person name="Zeng Q."/>
            <person name="Gargeya S."/>
            <person name="Fitzgerald M."/>
            <person name="Abouelleil A."/>
            <person name="Alvarado L."/>
            <person name="Berlin A.M."/>
            <person name="Chapman S.B."/>
            <person name="Dewar J."/>
            <person name="Goldberg J."/>
            <person name="Griggs A."/>
            <person name="Gujja S."/>
            <person name="Hansen M."/>
            <person name="Howarth C."/>
            <person name="Imamovic A."/>
            <person name="Larimer J."/>
            <person name="McCowan C."/>
            <person name="Murphy C."/>
            <person name="Pearson M."/>
            <person name="Priest M."/>
            <person name="Roberts A."/>
            <person name="Saif S."/>
            <person name="Shea T."/>
            <person name="Sykes S."/>
            <person name="Wortman J."/>
            <person name="Nusbaum C."/>
            <person name="Birren B."/>
        </authorList>
    </citation>
    <scope>NUCLEOTIDE SEQUENCE</scope>
    <source>
        <strain evidence="3">CBS 10118</strain>
    </source>
</reference>
<protein>
    <recommendedName>
        <fullName evidence="5">PH domain-containing protein</fullName>
    </recommendedName>
</protein>
<feature type="compositionally biased region" description="Polar residues" evidence="2">
    <location>
        <begin position="242"/>
        <end position="281"/>
    </location>
</feature>
<feature type="compositionally biased region" description="Low complexity" evidence="2">
    <location>
        <begin position="2037"/>
        <end position="2051"/>
    </location>
</feature>
<feature type="region of interest" description="Disordered" evidence="2">
    <location>
        <begin position="1217"/>
        <end position="1333"/>
    </location>
</feature>
<feature type="compositionally biased region" description="Pro residues" evidence="2">
    <location>
        <begin position="3706"/>
        <end position="3719"/>
    </location>
</feature>
<feature type="compositionally biased region" description="Low complexity" evidence="2">
    <location>
        <begin position="3411"/>
        <end position="3422"/>
    </location>
</feature>
<feature type="compositionally biased region" description="Low complexity" evidence="2">
    <location>
        <begin position="2226"/>
        <end position="2257"/>
    </location>
</feature>
<feature type="region of interest" description="Disordered" evidence="2">
    <location>
        <begin position="3140"/>
        <end position="3210"/>
    </location>
</feature>
<dbReference type="GeneID" id="30205983"/>
<feature type="region of interest" description="Disordered" evidence="2">
    <location>
        <begin position="2835"/>
        <end position="3126"/>
    </location>
</feature>
<name>A0AAJ8K4X7_9TREE</name>
<feature type="compositionally biased region" description="Basic and acidic residues" evidence="2">
    <location>
        <begin position="489"/>
        <end position="538"/>
    </location>
</feature>
<feature type="region of interest" description="Disordered" evidence="2">
    <location>
        <begin position="3222"/>
        <end position="3295"/>
    </location>
</feature>
<feature type="compositionally biased region" description="Polar residues" evidence="2">
    <location>
        <begin position="1161"/>
        <end position="1170"/>
    </location>
</feature>
<feature type="region of interest" description="Disordered" evidence="2">
    <location>
        <begin position="1832"/>
        <end position="2095"/>
    </location>
</feature>
<dbReference type="Proteomes" id="UP000092730">
    <property type="component" value="Chromosome 1"/>
</dbReference>
<feature type="compositionally biased region" description="Pro residues" evidence="2">
    <location>
        <begin position="1944"/>
        <end position="1959"/>
    </location>
</feature>
<feature type="compositionally biased region" description="Polar residues" evidence="2">
    <location>
        <begin position="1292"/>
        <end position="1313"/>
    </location>
</feature>
<evidence type="ECO:0008006" key="5">
    <source>
        <dbReference type="Google" id="ProtNLM"/>
    </source>
</evidence>
<feature type="compositionally biased region" description="Pro residues" evidence="2">
    <location>
        <begin position="2394"/>
        <end position="2407"/>
    </location>
</feature>
<feature type="compositionally biased region" description="Low complexity" evidence="2">
    <location>
        <begin position="199"/>
        <end position="212"/>
    </location>
</feature>
<organism evidence="3 4">
    <name type="scientific">Kwoniella bestiolae CBS 10118</name>
    <dbReference type="NCBI Taxonomy" id="1296100"/>
    <lineage>
        <taxon>Eukaryota</taxon>
        <taxon>Fungi</taxon>
        <taxon>Dikarya</taxon>
        <taxon>Basidiomycota</taxon>
        <taxon>Agaricomycotina</taxon>
        <taxon>Tremellomycetes</taxon>
        <taxon>Tremellales</taxon>
        <taxon>Cryptococcaceae</taxon>
        <taxon>Kwoniella</taxon>
    </lineage>
</organism>
<dbReference type="SUPFAM" id="SSF50729">
    <property type="entry name" value="PH domain-like"/>
    <property type="match status" value="1"/>
</dbReference>
<feature type="compositionally biased region" description="Low complexity" evidence="2">
    <location>
        <begin position="2750"/>
        <end position="2760"/>
    </location>
</feature>
<feature type="compositionally biased region" description="Acidic residues" evidence="2">
    <location>
        <begin position="63"/>
        <end position="74"/>
    </location>
</feature>
<dbReference type="KEGG" id="kbi:30205983"/>
<dbReference type="RefSeq" id="XP_065725654.1">
    <property type="nucleotide sequence ID" value="XM_065869582.1"/>
</dbReference>
<feature type="compositionally biased region" description="Low complexity" evidence="2">
    <location>
        <begin position="2976"/>
        <end position="2989"/>
    </location>
</feature>
<feature type="compositionally biased region" description="Polar residues" evidence="2">
    <location>
        <begin position="2856"/>
        <end position="2867"/>
    </location>
</feature>
<feature type="region of interest" description="Disordered" evidence="2">
    <location>
        <begin position="1364"/>
        <end position="1503"/>
    </location>
</feature>
<feature type="compositionally biased region" description="Pro residues" evidence="2">
    <location>
        <begin position="2052"/>
        <end position="2062"/>
    </location>
</feature>
<feature type="region of interest" description="Disordered" evidence="2">
    <location>
        <begin position="1700"/>
        <end position="1744"/>
    </location>
</feature>
<feature type="compositionally biased region" description="Basic and acidic residues" evidence="2">
    <location>
        <begin position="3257"/>
        <end position="3274"/>
    </location>
</feature>
<feature type="compositionally biased region" description="Low complexity" evidence="2">
    <location>
        <begin position="1724"/>
        <end position="1739"/>
    </location>
</feature>
<feature type="compositionally biased region" description="Basic and acidic residues" evidence="2">
    <location>
        <begin position="3471"/>
        <end position="3490"/>
    </location>
</feature>
<accession>A0AAJ8K4X7</accession>
<proteinExistence type="predicted"/>
<feature type="compositionally biased region" description="Polar residues" evidence="2">
    <location>
        <begin position="1633"/>
        <end position="1653"/>
    </location>
</feature>
<feature type="compositionally biased region" description="Polar residues" evidence="2">
    <location>
        <begin position="1217"/>
        <end position="1228"/>
    </location>
</feature>
<keyword evidence="1" id="KW-0175">Coiled coil</keyword>
<feature type="compositionally biased region" description="Low complexity" evidence="2">
    <location>
        <begin position="33"/>
        <end position="43"/>
    </location>
</feature>
<feature type="region of interest" description="Disordered" evidence="2">
    <location>
        <begin position="853"/>
        <end position="883"/>
    </location>
</feature>
<feature type="compositionally biased region" description="Polar residues" evidence="2">
    <location>
        <begin position="2710"/>
        <end position="2724"/>
    </location>
</feature>
<feature type="compositionally biased region" description="Low complexity" evidence="2">
    <location>
        <begin position="1593"/>
        <end position="1604"/>
    </location>
</feature>
<feature type="compositionally biased region" description="Low complexity" evidence="2">
    <location>
        <begin position="1375"/>
        <end position="1388"/>
    </location>
</feature>
<feature type="compositionally biased region" description="Pro residues" evidence="2">
    <location>
        <begin position="3688"/>
        <end position="3697"/>
    </location>
</feature>
<feature type="compositionally biased region" description="Low complexity" evidence="2">
    <location>
        <begin position="307"/>
        <end position="344"/>
    </location>
</feature>
<feature type="region of interest" description="Disordered" evidence="2">
    <location>
        <begin position="778"/>
        <end position="805"/>
    </location>
</feature>
<feature type="region of interest" description="Disordered" evidence="2">
    <location>
        <begin position="3467"/>
        <end position="3490"/>
    </location>
</feature>
<feature type="compositionally biased region" description="Low complexity" evidence="2">
    <location>
        <begin position="374"/>
        <end position="389"/>
    </location>
</feature>
<feature type="compositionally biased region" description="Low complexity" evidence="2">
    <location>
        <begin position="3656"/>
        <end position="3687"/>
    </location>
</feature>
<feature type="region of interest" description="Disordered" evidence="2">
    <location>
        <begin position="1"/>
        <end position="174"/>
    </location>
</feature>
<feature type="compositionally biased region" description="Polar residues" evidence="2">
    <location>
        <begin position="1390"/>
        <end position="1404"/>
    </location>
</feature>
<feature type="compositionally biased region" description="Polar residues" evidence="2">
    <location>
        <begin position="408"/>
        <end position="424"/>
    </location>
</feature>
<evidence type="ECO:0000313" key="4">
    <source>
        <dbReference type="Proteomes" id="UP000092730"/>
    </source>
</evidence>
<feature type="compositionally biased region" description="Polar residues" evidence="2">
    <location>
        <begin position="991"/>
        <end position="1057"/>
    </location>
</feature>
<feature type="compositionally biased region" description="Acidic residues" evidence="2">
    <location>
        <begin position="1965"/>
        <end position="1990"/>
    </location>
</feature>
<feature type="compositionally biased region" description="Polar residues" evidence="2">
    <location>
        <begin position="963"/>
        <end position="982"/>
    </location>
</feature>
<feature type="coiled-coil region" evidence="1">
    <location>
        <begin position="2449"/>
        <end position="2478"/>
    </location>
</feature>
<feature type="compositionally biased region" description="Polar residues" evidence="2">
    <location>
        <begin position="77"/>
        <end position="89"/>
    </location>
</feature>
<feature type="compositionally biased region" description="Basic and acidic residues" evidence="2">
    <location>
        <begin position="350"/>
        <end position="362"/>
    </location>
</feature>
<feature type="compositionally biased region" description="Low complexity" evidence="2">
    <location>
        <begin position="2671"/>
        <end position="2682"/>
    </location>
</feature>
<feature type="region of interest" description="Disordered" evidence="2">
    <location>
        <begin position="2643"/>
        <end position="2725"/>
    </location>
</feature>
<feature type="region of interest" description="Disordered" evidence="2">
    <location>
        <begin position="687"/>
        <end position="741"/>
    </location>
</feature>
<feature type="compositionally biased region" description="Polar residues" evidence="2">
    <location>
        <begin position="937"/>
        <end position="947"/>
    </location>
</feature>
<feature type="region of interest" description="Disordered" evidence="2">
    <location>
        <begin position="1193"/>
        <end position="1212"/>
    </location>
</feature>
<sequence length="3719" mass="388526">MPSPPISPTPRRWRSSPDQPHPDFAALLSTFEPSSSLSAPHSPSSEDHRSVPEWATPRGILSDDNENDHDEAEVENLTATAGDTSSATINPDVDIEIRTTSPSPQRPSASSRIHSSSDLGSPLLPPNRGQLFGEDFERGELSLGPRGIFAGETRPTQPFQPSYPIPPQATGQSTATIDAAYDGVLSQLDALANPISTRLPFAPSSSSSSTNPYLPPSTFHPMPIRQPLVGLGINMNPPQPTSPGLGNYQQGNLSRLSTVTERTEKSSSPTSSYGQSNTLSPTFPGAYREGPPKAASVTASTIAGKYPLPSSPTKLPSSPVKGPRSAFSTGTGTATAPGSASGTPQGTPKKTSDLIKMFESRGDAGPIPPPQPKFIPTSPSKSTPSKPTSRVSGLPNESGSSVFGSGGTTNPPSSFRSPVNTGTTPNLPPKSPSPLSQVKGMIASWRARSGTISRQPGASSGREGATGLSRSGTGDKGWNVSIRRRRRHDRELAEQAEEPQEKEREKTSEQREREQEEEDRKSESKSSIHDERKGEEAPSRSGSLRSDKKSSEPKQLTGDPIRTGALYYLNVHDQDSKPNFKWVQADGRLYNEGLELNWISDKGRATVTLDLEFCDEVASTYSPNNPMAGDDIGAAAARRQGQLADSLYPFKLVYDDGVERLACDSARDRVRWVNAIWTVLERTRAAPSASLRANRSPSDHGSEAGGSASTHFTPAEGTQPLPSSPLPSSTGSHPLYTTDDAVIGTSGGLHAPIVQRGSRKLAAGGLERTRSLRRVASEADLKEVSAPPLPDKDIPLSPRTTTGAGIQDIPLTAENAERPLSRDFTFAHGIKPPTLFNTPSEGLSSFQTPATGFQSLGGTSSQYTTATPGMINQPSSSPSKYTNARSEIAPIPSTVNQPLSVYTAATMHTPATSSQPLSAHTAPPPPPSTVGGYQSAREMSSGQSAYTAPQGPPSTIGGYQSAKDLSSGQSIYPATPATTTRPLSERAWTAQAGSFTPAGTTRDIPSSASMYTGQPGSATPAATTREVPSSPSMYTAHPGTQTPLTTAQPWTTASPNTARPPPSEEATAEAFSPTASSYTAKPGFQAQTPAATVRGMSTPSSHTAVQAATTPTPMGTAQPFSSIASQTAVAPPSLSTPMGTAQQFSTELSGHTAPTPAGTAQPWTTATSAHTPRGPSPSGTVPYTQEGVPQVAITGASPSAPPTDEGRSPYGTAQQTITTGLTAPTQPFGTARTGTDRYVTPGDSAFGPPSGLLGSPFHTPPPGDRSSSRMSRSSGASFTTALPPVPSRDSHYSTASPGKTSTKAPSTVPSPTRYTIHDAPVPSYAEPVKTPSVYPTATQGDSYFTAYHPMQTATEYGTAIDADIPRSEYHERPPTTRYATTTTDTRYTGSMGTAPTTPSRSPKSSEWETAPPPPVSRTASSDAHSSTDRLTDGLTSRRGSRAWTQVSHPDSDDELLADLERRSSNGSSVSRRTKSKHTTATTAPTPSRSAYTAQTFDRSSKVPLGTARENTLYTGARETVYTTATGWQTAPSNYGTVPAVQSYYTARTSQTAPIRAEAPPTPSIRPSEPESVSTASTIPSRRIPRVPPPALSLPPVQTPSAPQSAAPPSPVYVAPQVRQMPPLSPSFPSSVPGTSRSPTTDVSSTAMTGTTRDLATGSDVNRLLNFLQGQEQAKNGQNTRVGNQLDRIERKVNQIAENQNALADRDGPPPVPSKEPDDSPPSSPSSITSTTSSTSTARPVTPPPLIIPEVINQQFDDLRNLLGTLIGRQEDLLGRQDEMAQELNRRRSFDIELPDRGPGMARLEDLLKRVLQRVGDSEFADELPLLDKEKKMYPSSYPATPKTEGTRDGSMYGGGDSVYGSEFGARGRNAPANSIASSFDRRRKRPMSEVSSTLMEGAVPEPEFDEEFALSGLPPDTPPKEFISRQPPFPRHLVGQRPTQGPAPVQPQPAQPQYFPQPAPIREQPEEEEYYEEEEGQPEPEYEPEPEFEYEPTPVPQADAMTEYEPTPPPTPREMTPQQTPMQPPIPYRTDDDYQDDSQQYADEGVQRGPYRPGPPPQPVDLPTPVNSPRNMPPYQPTQPGMRPGFAPAPSMPAPPIPGPGMTDMPRPSLPRIAGVRDPISTTYFRRGFPPGPMGPMGPMGMFPGPMGIPGPGMGPFMPGLRPGMPGFGGPIGPNVNPSLRRNGFFPPGVNSTTGDYGLPAAARYGNSGLPPSGPTAMGRPPPRFGNTTTSGDTTTADTGLGNTTTESTVTTPSVTSVTTEEIVTPVAPTIVLQEPIQMPTEHAMTADLPPVPLSASQVGTDDSFRRALGNTQALAAAQGDQQNEMSRYLHGMSDQIADGTMATQNQLAEILGDIAALREQIKPKYVHAHVLPDGTVMLDNGDIVDGIRGAPAPVTPGAPPPPPPPATASHVEGRILPDGTVIIGGKIVDGIKGAPSVAAPGTPMMELDEKVEETVKDMEQDKKLAELQDKIEELMNKTAPPPPPASVPAPAPAERIFEEEEIISMRADSGTEAPELTPMPIPTTLGDPTPLPTPAPALTTIGTPAPTMLPPTVAPTTIGPNTDIRREKQVIKEREVIREGPVGGRHKEVTIVDELEKDMVTTVPPGSLPPGSIPVVTSTVPPGSAAPGTVFAKEENVAVTAVPTAPGSGGAAASGTSQLPPPTVPLSISVPTAVPTAAGPGTIPPPTAPASSRVNPRTGKPLTLPAPLSTHSMSPIQTESGMAQPTVPHLIREEHEEIISRPADGGAPTHTHTTTRTYTQVPAGSVPAGSGLPPMTELANVPVSAVPPTVGPSASVHPSAGKAATVIPTAAPTAAPPPASVVPSAAGAPTLPVIANGTHKSDHQSVVEQAPPNIPTTKSTHETQTIAPGPVPIDSKNESASHTVHPGVTVADPSVVAPPPTVPSAAAPPPQTASNVPSAPKAAWDTNHPKSPKPSKAASLANVPTEKPASVAAPPPVTTAANVPSDAGPPVVSDAGAVPPLPASAAPADTGAVTGPPLGSSGGKSGVHWDPKIPLKETATTPPKSPKSPKSKPATIDTPAAPANIPSGPPVTDLANVPVITEPAPSVHPIPSGTEVPMPAPAATETKVQETTHKPASTGIGILKKPKSNESLKTTATPPPAHVDHLPTLEELAMEGRDLTVHPPGSTIHVPTHAAPSSGSNKLKKKPPTFAEGSVADPANVASNIPVGPPSRTGTPAPSVKAPSPAPLTMEEVVLPDGRTAYIPSRPASKTPSAPKETHVSDGLGAAPPPPGDRPSTGKKDKSSTSAADKDKTSTVQKDTTHTGIPAESEVGRGHCSVCCPHGPRAVGGVPIEPCEHQDGILGQAAKQHTAPTGPRSNKSAKLAKPTPPGSLGLPQETEAVGGPGEEVNMGDAVAGSGGAPKSGGPSKGSKGSKGGPEDAMEDARKLAAKQKAAAEQAALEAAERDAKLKDKEAKAKLAEERHRQNVEALANLQKALDLIATEGKATKTANDEKAKAQDKRRTEKTARDKKITEALDKLVLDREEAKKKETANEKKPGTQAILDALNKKGDAESAFLRKLATEIMEQNSNQHVLTQQAAKLAARDQIGFNLAGYLDDFSKALSGEVRVLFKEVGDLRESRRALYMELAELLLMKGRQSAGDLMAVLPYPTGAPKNPANQPKKDDKKDGGGGGGNQNQQGQGKGKAPAGVPAWAAWHPMMPPVMGRPLPQPGGPPPMMMNMSAGMVPPPPPSGKPLPQP</sequence>
<feature type="compositionally biased region" description="Basic and acidic residues" evidence="2">
    <location>
        <begin position="3423"/>
        <end position="3437"/>
    </location>
</feature>
<feature type="compositionally biased region" description="Low complexity" evidence="2">
    <location>
        <begin position="2949"/>
        <end position="2966"/>
    </location>
</feature>
<feature type="compositionally biased region" description="Polar residues" evidence="2">
    <location>
        <begin position="1073"/>
        <end position="1149"/>
    </location>
</feature>